<keyword evidence="8" id="KW-1185">Reference proteome</keyword>
<dbReference type="InterPro" id="IPR036890">
    <property type="entry name" value="HATPase_C_sf"/>
</dbReference>
<name>A0ABR9SDE8_9BURK</name>
<dbReference type="Gene3D" id="3.30.450.20">
    <property type="entry name" value="PAS domain"/>
    <property type="match status" value="2"/>
</dbReference>
<dbReference type="Pfam" id="PF00072">
    <property type="entry name" value="Response_reg"/>
    <property type="match status" value="1"/>
</dbReference>
<organism evidence="7 8">
    <name type="scientific">Ramlibacter aquaticus</name>
    <dbReference type="NCBI Taxonomy" id="2780094"/>
    <lineage>
        <taxon>Bacteria</taxon>
        <taxon>Pseudomonadati</taxon>
        <taxon>Pseudomonadota</taxon>
        <taxon>Betaproteobacteria</taxon>
        <taxon>Burkholderiales</taxon>
        <taxon>Comamonadaceae</taxon>
        <taxon>Ramlibacter</taxon>
    </lineage>
</organism>
<dbReference type="InterPro" id="IPR011006">
    <property type="entry name" value="CheY-like_superfamily"/>
</dbReference>
<dbReference type="RefSeq" id="WP_193779921.1">
    <property type="nucleotide sequence ID" value="NZ_JADDOJ010000021.1"/>
</dbReference>
<feature type="domain" description="Response regulatory" evidence="6">
    <location>
        <begin position="606"/>
        <end position="720"/>
    </location>
</feature>
<dbReference type="InterPro" id="IPR054327">
    <property type="entry name" value="His-kinase-like_sensor"/>
</dbReference>
<comment type="catalytic activity">
    <reaction evidence="1">
        <text>ATP + protein L-histidine = ADP + protein N-phospho-L-histidine.</text>
        <dbReference type="EC" id="2.7.13.3"/>
    </reaction>
</comment>
<dbReference type="Gene3D" id="3.30.565.10">
    <property type="entry name" value="Histidine kinase-like ATPase, C-terminal domain"/>
    <property type="match status" value="1"/>
</dbReference>
<feature type="modified residue" description="4-aspartylphosphate" evidence="3">
    <location>
        <position position="657"/>
    </location>
</feature>
<evidence type="ECO:0000256" key="3">
    <source>
        <dbReference type="PROSITE-ProRule" id="PRU00169"/>
    </source>
</evidence>
<dbReference type="PANTHER" id="PTHR43065:SF49">
    <property type="entry name" value="HISTIDINE KINASE"/>
    <property type="match status" value="1"/>
</dbReference>
<keyword evidence="4" id="KW-0472">Membrane</keyword>
<dbReference type="SMART" id="SM00448">
    <property type="entry name" value="REC"/>
    <property type="match status" value="1"/>
</dbReference>
<reference evidence="7 8" key="1">
    <citation type="submission" date="2020-10" db="EMBL/GenBank/DDBJ databases">
        <title>Draft genome of Ramlibacter aquaticus LMG 30558.</title>
        <authorList>
            <person name="Props R."/>
        </authorList>
    </citation>
    <scope>NUCLEOTIDE SEQUENCE [LARGE SCALE GENOMIC DNA]</scope>
    <source>
        <strain evidence="7 8">LMG 30558</strain>
    </source>
</reference>
<proteinExistence type="predicted"/>
<protein>
    <recommendedName>
        <fullName evidence="2">histidine kinase</fullName>
        <ecNumber evidence="2">2.7.13.3</ecNumber>
    </recommendedName>
</protein>
<feature type="transmembrane region" description="Helical" evidence="4">
    <location>
        <begin position="303"/>
        <end position="324"/>
    </location>
</feature>
<evidence type="ECO:0000256" key="4">
    <source>
        <dbReference type="SAM" id="Phobius"/>
    </source>
</evidence>
<sequence length="733" mass="77944">MPESSIPPSSVASMLARETRAAAWLRAALLLSLLGPALLLVFVGWSSHRQAEAEARARLTRLAQIAQEQAQRIVETNEVISRAVLSRTQGQSNAALHAQSAELHGQLAALVKNLPQLQSVWLWDEAGRPIATNLRPDPPPSLDVSDREYFIASRDAPGRSWFVSAPLRSRTTGELFFDFTQRRNGPDGQFAGVLSVSLLPAYFREFFSKQLGDEPGLTLSLFRADGTIIARYPEPPQGSHLGDASPLLAAMQRGDAAGSHGGVSSIDGQPRWVSFRRVGTLPLYAAATGRQDLLLAPWRMRTWVLAAFTLPLALCLAGLCWFALRGARREHAIALAHEQQYEQRLRAEEALRQAQKMEALGRLTGGVAHDFNNVLMVVQANVALARKLQERGRPVDQALAPMDRAVAAGAQLTRQLLAIARRQPLQLRSVQLQDLLPAVGTLMTSTLGRDLAIEVEVAPDTLPVTVDEAELELALINLCLNARDAIAGGGRIRIVAGPAAAPEDAPGGPAGLPWVRVAVEDTGEGIAPELLARVTEPFFTTKPIGKGTGLGLSQVQTFVQQCGGRLQIHSEPGQGTTVALLLPASRREGVAAVRGAPAAPGALHARVMLVEDNEDIASSLQAILESTGATVSRFGSAEAALAALVAQPVLPQVVISDISLGTGMTGIDLARELAQRAPALPVLLMTGYTDRLQDAVSLGLKVLAKPVPPERLVQALQDALPHHGLAAAGATAG</sequence>
<dbReference type="SUPFAM" id="SSF52172">
    <property type="entry name" value="CheY-like"/>
    <property type="match status" value="1"/>
</dbReference>
<dbReference type="Gene3D" id="3.40.50.2300">
    <property type="match status" value="1"/>
</dbReference>
<dbReference type="Proteomes" id="UP000715965">
    <property type="component" value="Unassembled WGS sequence"/>
</dbReference>
<dbReference type="PRINTS" id="PR00344">
    <property type="entry name" value="BCTRLSENSOR"/>
</dbReference>
<dbReference type="SMART" id="SM00387">
    <property type="entry name" value="HATPase_c"/>
    <property type="match status" value="1"/>
</dbReference>
<evidence type="ECO:0000313" key="7">
    <source>
        <dbReference type="EMBL" id="MBE7940375.1"/>
    </source>
</evidence>
<dbReference type="Pfam" id="PF22588">
    <property type="entry name" value="dCache_1_like"/>
    <property type="match status" value="1"/>
</dbReference>
<accession>A0ABR9SDE8</accession>
<dbReference type="CDD" id="cd12915">
    <property type="entry name" value="PDC2_DGC_like"/>
    <property type="match status" value="1"/>
</dbReference>
<evidence type="ECO:0000256" key="2">
    <source>
        <dbReference type="ARBA" id="ARBA00012438"/>
    </source>
</evidence>
<feature type="transmembrane region" description="Helical" evidence="4">
    <location>
        <begin position="23"/>
        <end position="45"/>
    </location>
</feature>
<dbReference type="SUPFAM" id="SSF47384">
    <property type="entry name" value="Homodimeric domain of signal transducing histidine kinase"/>
    <property type="match status" value="1"/>
</dbReference>
<feature type="domain" description="Histidine kinase" evidence="5">
    <location>
        <begin position="366"/>
        <end position="586"/>
    </location>
</feature>
<keyword evidence="4" id="KW-1133">Transmembrane helix</keyword>
<gene>
    <name evidence="7" type="ORF">IM725_07305</name>
</gene>
<dbReference type="PANTHER" id="PTHR43065">
    <property type="entry name" value="SENSOR HISTIDINE KINASE"/>
    <property type="match status" value="1"/>
</dbReference>
<evidence type="ECO:0000259" key="6">
    <source>
        <dbReference type="PROSITE" id="PS50110"/>
    </source>
</evidence>
<evidence type="ECO:0000259" key="5">
    <source>
        <dbReference type="PROSITE" id="PS50109"/>
    </source>
</evidence>
<dbReference type="Gene3D" id="1.10.287.130">
    <property type="match status" value="1"/>
</dbReference>
<dbReference type="EC" id="2.7.13.3" evidence="2"/>
<dbReference type="EMBL" id="JADDOJ010000021">
    <property type="protein sequence ID" value="MBE7940375.1"/>
    <property type="molecule type" value="Genomic_DNA"/>
</dbReference>
<dbReference type="CDD" id="cd12914">
    <property type="entry name" value="PDC1_DGC_like"/>
    <property type="match status" value="1"/>
</dbReference>
<dbReference type="PROSITE" id="PS50109">
    <property type="entry name" value="HIS_KIN"/>
    <property type="match status" value="1"/>
</dbReference>
<dbReference type="PROSITE" id="PS50110">
    <property type="entry name" value="RESPONSE_REGULATORY"/>
    <property type="match status" value="1"/>
</dbReference>
<dbReference type="Pfam" id="PF02518">
    <property type="entry name" value="HATPase_c"/>
    <property type="match status" value="1"/>
</dbReference>
<keyword evidence="4" id="KW-0812">Transmembrane</keyword>
<comment type="caution">
    <text evidence="7">The sequence shown here is derived from an EMBL/GenBank/DDBJ whole genome shotgun (WGS) entry which is preliminary data.</text>
</comment>
<dbReference type="InterPro" id="IPR004358">
    <property type="entry name" value="Sig_transdc_His_kin-like_C"/>
</dbReference>
<dbReference type="InterPro" id="IPR001789">
    <property type="entry name" value="Sig_transdc_resp-reg_receiver"/>
</dbReference>
<dbReference type="InterPro" id="IPR005467">
    <property type="entry name" value="His_kinase_dom"/>
</dbReference>
<evidence type="ECO:0000256" key="1">
    <source>
        <dbReference type="ARBA" id="ARBA00000085"/>
    </source>
</evidence>
<dbReference type="InterPro" id="IPR036097">
    <property type="entry name" value="HisK_dim/P_sf"/>
</dbReference>
<dbReference type="InterPro" id="IPR003594">
    <property type="entry name" value="HATPase_dom"/>
</dbReference>
<dbReference type="SUPFAM" id="SSF55874">
    <property type="entry name" value="ATPase domain of HSP90 chaperone/DNA topoisomerase II/histidine kinase"/>
    <property type="match status" value="1"/>
</dbReference>
<evidence type="ECO:0000313" key="8">
    <source>
        <dbReference type="Proteomes" id="UP000715965"/>
    </source>
</evidence>
<keyword evidence="3" id="KW-0597">Phosphoprotein</keyword>